<dbReference type="InterPro" id="IPR050808">
    <property type="entry name" value="Phage_Integrase"/>
</dbReference>
<evidence type="ECO:0000313" key="9">
    <source>
        <dbReference type="EMBL" id="TKI50613.1"/>
    </source>
</evidence>
<feature type="domain" description="Tyr recombinase" evidence="7">
    <location>
        <begin position="170"/>
        <end position="371"/>
    </location>
</feature>
<dbReference type="PANTHER" id="PTHR30629">
    <property type="entry name" value="PROPHAGE INTEGRASE"/>
    <property type="match status" value="1"/>
</dbReference>
<dbReference type="InterPro" id="IPR044068">
    <property type="entry name" value="CB"/>
</dbReference>
<feature type="compositionally biased region" description="Basic residues" evidence="6">
    <location>
        <begin position="24"/>
        <end position="34"/>
    </location>
</feature>
<reference evidence="9 10" key="1">
    <citation type="submission" date="2019-04" db="EMBL/GenBank/DDBJ databases">
        <title>Lysinibacillus genome sequencing.</title>
        <authorList>
            <person name="Dunlap C."/>
        </authorList>
    </citation>
    <scope>NUCLEOTIDE SEQUENCE [LARGE SCALE GENOMIC DNA]</scope>
    <source>
        <strain evidence="9 10">KCTC 33042</strain>
    </source>
</reference>
<protein>
    <submittedName>
        <fullName evidence="9">Site-specific integrase</fullName>
    </submittedName>
</protein>
<organism evidence="9 10">
    <name type="scientific">Lysinibacillus tabacifolii</name>
    <dbReference type="NCBI Taxonomy" id="1173107"/>
    <lineage>
        <taxon>Bacteria</taxon>
        <taxon>Bacillati</taxon>
        <taxon>Bacillota</taxon>
        <taxon>Bacilli</taxon>
        <taxon>Bacillales</taxon>
        <taxon>Bacillaceae</taxon>
        <taxon>Lysinibacillus</taxon>
    </lineage>
</organism>
<dbReference type="Proteomes" id="UP000308330">
    <property type="component" value="Unassembled WGS sequence"/>
</dbReference>
<dbReference type="RefSeq" id="WP_108030208.1">
    <property type="nucleotide sequence ID" value="NZ_PYUE01000003.1"/>
</dbReference>
<name>A0ABY2T3L9_9BACI</name>
<dbReference type="Pfam" id="PF00589">
    <property type="entry name" value="Phage_integrase"/>
    <property type="match status" value="1"/>
</dbReference>
<evidence type="ECO:0000256" key="4">
    <source>
        <dbReference type="ARBA" id="ARBA00023172"/>
    </source>
</evidence>
<dbReference type="Gene3D" id="1.10.443.10">
    <property type="entry name" value="Intergrase catalytic core"/>
    <property type="match status" value="1"/>
</dbReference>
<dbReference type="PANTHER" id="PTHR30629:SF2">
    <property type="entry name" value="PROPHAGE INTEGRASE INTS-RELATED"/>
    <property type="match status" value="1"/>
</dbReference>
<evidence type="ECO:0000259" key="7">
    <source>
        <dbReference type="PROSITE" id="PS51898"/>
    </source>
</evidence>
<dbReference type="InterPro" id="IPR013762">
    <property type="entry name" value="Integrase-like_cat_sf"/>
</dbReference>
<dbReference type="PROSITE" id="PS51898">
    <property type="entry name" value="TYR_RECOMBINASE"/>
    <property type="match status" value="1"/>
</dbReference>
<sequence length="384" mass="44383">MHFVQINKTTWRCTGEGPRNPATGKRRQITRRGKSKTEARERVEKVIAELNKAYYFDAKITFEEFSQDWLKLYRMKGNKETTNEHRAYCISLLNRYMAKRKITTITSIELQGLLNHLFANGTAYNTLRGTHNTAKMLFAYAKESGLIEMNPVEATFVPKKKMTLEEASSEDTAKLYLETDELKEFLSYVDKHRNIIYRTLIYAIAFTGMRPGEAVALKYEDVDLEKKVIHINKTVYAKKSIRGDFELTPPKTAGSVRSVDIDDIVVEKLKQLYLWREYREWTKSDFVFGDKEGIPPTVKMLNQSVRRIGALTDINKQFRTYILRHTHISLLAEAGVDLNFIMNRVGHKNSDTTTKIYLHVTSGMRVAATEKMHDKFTELLGEII</sequence>
<accession>A0ABY2T3L9</accession>
<dbReference type="InterPro" id="IPR010998">
    <property type="entry name" value="Integrase_recombinase_N"/>
</dbReference>
<keyword evidence="10" id="KW-1185">Reference proteome</keyword>
<dbReference type="CDD" id="cd01189">
    <property type="entry name" value="INT_ICEBs1_C_like"/>
    <property type="match status" value="1"/>
</dbReference>
<comment type="similarity">
    <text evidence="1">Belongs to the 'phage' integrase family.</text>
</comment>
<feature type="region of interest" description="Disordered" evidence="6">
    <location>
        <begin position="14"/>
        <end position="38"/>
    </location>
</feature>
<evidence type="ECO:0000256" key="5">
    <source>
        <dbReference type="PROSITE-ProRule" id="PRU01248"/>
    </source>
</evidence>
<dbReference type="InterPro" id="IPR004107">
    <property type="entry name" value="Integrase_SAM-like_N"/>
</dbReference>
<dbReference type="EMBL" id="SZPT01000001">
    <property type="protein sequence ID" value="TKI50613.1"/>
    <property type="molecule type" value="Genomic_DNA"/>
</dbReference>
<dbReference type="InterPro" id="IPR002104">
    <property type="entry name" value="Integrase_catalytic"/>
</dbReference>
<proteinExistence type="inferred from homology"/>
<keyword evidence="4" id="KW-0233">DNA recombination</keyword>
<keyword evidence="3 5" id="KW-0238">DNA-binding</keyword>
<evidence type="ECO:0000256" key="3">
    <source>
        <dbReference type="ARBA" id="ARBA00023125"/>
    </source>
</evidence>
<evidence type="ECO:0000256" key="6">
    <source>
        <dbReference type="SAM" id="MobiDB-lite"/>
    </source>
</evidence>
<gene>
    <name evidence="9" type="ORF">FC748_05230</name>
</gene>
<evidence type="ECO:0000256" key="2">
    <source>
        <dbReference type="ARBA" id="ARBA00022908"/>
    </source>
</evidence>
<evidence type="ECO:0000259" key="8">
    <source>
        <dbReference type="PROSITE" id="PS51900"/>
    </source>
</evidence>
<dbReference type="Gene3D" id="1.10.150.130">
    <property type="match status" value="1"/>
</dbReference>
<dbReference type="PROSITE" id="PS51900">
    <property type="entry name" value="CB"/>
    <property type="match status" value="1"/>
</dbReference>
<keyword evidence="2" id="KW-0229">DNA integration</keyword>
<comment type="caution">
    <text evidence="9">The sequence shown here is derived from an EMBL/GenBank/DDBJ whole genome shotgun (WGS) entry which is preliminary data.</text>
</comment>
<feature type="domain" description="Core-binding (CB)" evidence="8">
    <location>
        <begin position="60"/>
        <end position="142"/>
    </location>
</feature>
<dbReference type="InterPro" id="IPR011010">
    <property type="entry name" value="DNA_brk_join_enz"/>
</dbReference>
<evidence type="ECO:0000256" key="1">
    <source>
        <dbReference type="ARBA" id="ARBA00008857"/>
    </source>
</evidence>
<evidence type="ECO:0000313" key="10">
    <source>
        <dbReference type="Proteomes" id="UP000308330"/>
    </source>
</evidence>
<dbReference type="Pfam" id="PF14659">
    <property type="entry name" value="Phage_int_SAM_3"/>
    <property type="match status" value="1"/>
</dbReference>
<dbReference type="SUPFAM" id="SSF56349">
    <property type="entry name" value="DNA breaking-rejoining enzymes"/>
    <property type="match status" value="1"/>
</dbReference>